<gene>
    <name evidence="1" type="ORF">Tsubulata_036676</name>
</gene>
<organism evidence="1 2">
    <name type="scientific">Turnera subulata</name>
    <dbReference type="NCBI Taxonomy" id="218843"/>
    <lineage>
        <taxon>Eukaryota</taxon>
        <taxon>Viridiplantae</taxon>
        <taxon>Streptophyta</taxon>
        <taxon>Embryophyta</taxon>
        <taxon>Tracheophyta</taxon>
        <taxon>Spermatophyta</taxon>
        <taxon>Magnoliopsida</taxon>
        <taxon>eudicotyledons</taxon>
        <taxon>Gunneridae</taxon>
        <taxon>Pentapetalae</taxon>
        <taxon>rosids</taxon>
        <taxon>fabids</taxon>
        <taxon>Malpighiales</taxon>
        <taxon>Passifloraceae</taxon>
        <taxon>Turnera</taxon>
    </lineage>
</organism>
<protein>
    <submittedName>
        <fullName evidence="1">Uncharacterized protein</fullName>
    </submittedName>
</protein>
<keyword evidence="2" id="KW-1185">Reference proteome</keyword>
<reference evidence="1" key="1">
    <citation type="submission" date="2022-02" db="EMBL/GenBank/DDBJ databases">
        <authorList>
            <person name="Henning P.M."/>
            <person name="McCubbin A.G."/>
            <person name="Shore J.S."/>
        </authorList>
    </citation>
    <scope>NUCLEOTIDE SEQUENCE</scope>
    <source>
        <strain evidence="1">F60SS</strain>
        <tissue evidence="1">Leaves</tissue>
    </source>
</reference>
<dbReference type="EMBL" id="JAKUCV010001427">
    <property type="protein sequence ID" value="KAJ4846419.1"/>
    <property type="molecule type" value="Genomic_DNA"/>
</dbReference>
<dbReference type="AlphaFoldDB" id="A0A9Q0JLX2"/>
<sequence length="396" mass="45765">MKITLDQLKDVLSKKPFEVKDMGITTIVIEKEESLYYRPVIQDFKKRLRSIGFVVDKIGGKELVFLPSDTNLLLIYTLRVDDRISREKYDLNLILQGHSLYLLGVNGEELITLNDLKGDDNPFPATAHALNQVNEVQLLEAIRGLANAQVYTKMANGKLSRRTDGMAFDWYYTIVYMLLESSRSNYIFQCFNINRYDYLSDAVMDEIMDRAQKWGKMSSQVNIYAMDPDCTIPSNLKKWAEERGRSDVMEFIFEQIEIVKNTARKSEYYVGKHGELPADHSSEDENPVEKQFEPPGARVVTARDLPRQDFKCGPDGRRPRPYHSLSDSHYHHVFKEPPIVSVSGPRESYLFRGLRQLMYGTPKPQPTYRLIPETTLPTTSTTLLTMCRRWLLRGRK</sequence>
<evidence type="ECO:0000313" key="2">
    <source>
        <dbReference type="Proteomes" id="UP001141552"/>
    </source>
</evidence>
<evidence type="ECO:0000313" key="1">
    <source>
        <dbReference type="EMBL" id="KAJ4846419.1"/>
    </source>
</evidence>
<comment type="caution">
    <text evidence="1">The sequence shown here is derived from an EMBL/GenBank/DDBJ whole genome shotgun (WGS) entry which is preliminary data.</text>
</comment>
<name>A0A9Q0JLX2_9ROSI</name>
<reference evidence="1" key="2">
    <citation type="journal article" date="2023" name="Plants (Basel)">
        <title>Annotation of the Turnera subulata (Passifloraceae) Draft Genome Reveals the S-Locus Evolved after the Divergence of Turneroideae from Passifloroideae in a Stepwise Manner.</title>
        <authorList>
            <person name="Henning P.M."/>
            <person name="Roalson E.H."/>
            <person name="Mir W."/>
            <person name="McCubbin A.G."/>
            <person name="Shore J.S."/>
        </authorList>
    </citation>
    <scope>NUCLEOTIDE SEQUENCE</scope>
    <source>
        <strain evidence="1">F60SS</strain>
    </source>
</reference>
<proteinExistence type="predicted"/>
<dbReference type="Proteomes" id="UP001141552">
    <property type="component" value="Unassembled WGS sequence"/>
</dbReference>
<accession>A0A9Q0JLX2</accession>